<gene>
    <name evidence="2" type="ORF">ACH47X_22795</name>
</gene>
<evidence type="ECO:0000313" key="2">
    <source>
        <dbReference type="EMBL" id="MFI2489757.1"/>
    </source>
</evidence>
<dbReference type="PIRSF" id="PIRSF000124">
    <property type="entry name" value="UDPglc_GDPman_dh"/>
    <property type="match status" value="1"/>
</dbReference>
<reference evidence="2 3" key="1">
    <citation type="submission" date="2024-10" db="EMBL/GenBank/DDBJ databases">
        <title>The Natural Products Discovery Center: Release of the First 8490 Sequenced Strains for Exploring Actinobacteria Biosynthetic Diversity.</title>
        <authorList>
            <person name="Kalkreuter E."/>
            <person name="Kautsar S.A."/>
            <person name="Yang D."/>
            <person name="Bader C.D."/>
            <person name="Teijaro C.N."/>
            <person name="Fluegel L."/>
            <person name="Davis C.M."/>
            <person name="Simpson J.R."/>
            <person name="Lauterbach L."/>
            <person name="Steele A.D."/>
            <person name="Gui C."/>
            <person name="Meng S."/>
            <person name="Li G."/>
            <person name="Viehrig K."/>
            <person name="Ye F."/>
            <person name="Su P."/>
            <person name="Kiefer A.F."/>
            <person name="Nichols A."/>
            <person name="Cepeda A.J."/>
            <person name="Yan W."/>
            <person name="Fan B."/>
            <person name="Jiang Y."/>
            <person name="Adhikari A."/>
            <person name="Zheng C.-J."/>
            <person name="Schuster L."/>
            <person name="Cowan T.M."/>
            <person name="Smanski M.J."/>
            <person name="Chevrette M.G."/>
            <person name="De Carvalho L.P.S."/>
            <person name="Shen B."/>
        </authorList>
    </citation>
    <scope>NUCLEOTIDE SEQUENCE [LARGE SCALE GENOMIC DNA]</scope>
    <source>
        <strain evidence="2 3">NPDC019481</strain>
    </source>
</reference>
<name>A0ABW7XQE1_9MICO</name>
<keyword evidence="3" id="KW-1185">Reference proteome</keyword>
<dbReference type="InterPro" id="IPR036291">
    <property type="entry name" value="NAD(P)-bd_dom_sf"/>
</dbReference>
<sequence length="206" mass="22220">MKIAVAGTGYVGLSNAVLLAQHHEVWAVDVDASKVALVNDRKSPIVDAELEQYLAEVELNLTATLDAPAAYTGAQVVIVATPTNYDEVTNFFDTSSVESVIDQVLQEAPDATIVIKSTIPVGFTARMREEHPGTAIVFSPEFLREGRALYDNLHPSRIVVGDRGPRGKQFADLLLEGALTKDVPILLTDATEAEAIKLFANTYLAL</sequence>
<comment type="caution">
    <text evidence="2">The sequence shown here is derived from an EMBL/GenBank/DDBJ whole genome shotgun (WGS) entry which is preliminary data.</text>
</comment>
<organism evidence="2 3">
    <name type="scientific">Promicromonospora kroppenstedtii</name>
    <dbReference type="NCBI Taxonomy" id="440482"/>
    <lineage>
        <taxon>Bacteria</taxon>
        <taxon>Bacillati</taxon>
        <taxon>Actinomycetota</taxon>
        <taxon>Actinomycetes</taxon>
        <taxon>Micrococcales</taxon>
        <taxon>Promicromonosporaceae</taxon>
        <taxon>Promicromonospora</taxon>
    </lineage>
</organism>
<dbReference type="Pfam" id="PF03721">
    <property type="entry name" value="UDPG_MGDP_dh_N"/>
    <property type="match status" value="1"/>
</dbReference>
<protein>
    <submittedName>
        <fullName evidence="2">UDP-glucose 6-dehydrogenase</fullName>
    </submittedName>
</protein>
<feature type="domain" description="UDP-glucose/GDP-mannose dehydrogenase N-terminal" evidence="1">
    <location>
        <begin position="1"/>
        <end position="164"/>
    </location>
</feature>
<dbReference type="InterPro" id="IPR028359">
    <property type="entry name" value="UDP_ManNAc/GlcNAc_DH"/>
</dbReference>
<dbReference type="InterPro" id="IPR017476">
    <property type="entry name" value="UDP-Glc/GDP-Man"/>
</dbReference>
<dbReference type="EMBL" id="JBIRYI010000017">
    <property type="protein sequence ID" value="MFI2489757.1"/>
    <property type="molecule type" value="Genomic_DNA"/>
</dbReference>
<dbReference type="Gene3D" id="3.40.50.720">
    <property type="entry name" value="NAD(P)-binding Rossmann-like Domain"/>
    <property type="match status" value="1"/>
</dbReference>
<dbReference type="PANTHER" id="PTHR43750:SF2">
    <property type="entry name" value="UDP-GLUCOSE 6-DEHYDROGENASE"/>
    <property type="match status" value="1"/>
</dbReference>
<dbReference type="SUPFAM" id="SSF51735">
    <property type="entry name" value="NAD(P)-binding Rossmann-fold domains"/>
    <property type="match status" value="1"/>
</dbReference>
<accession>A0ABW7XQE1</accession>
<evidence type="ECO:0000259" key="1">
    <source>
        <dbReference type="Pfam" id="PF03721"/>
    </source>
</evidence>
<dbReference type="PANTHER" id="PTHR43750">
    <property type="entry name" value="UDP-GLUCOSE 6-DEHYDROGENASE TUAD"/>
    <property type="match status" value="1"/>
</dbReference>
<feature type="non-terminal residue" evidence="2">
    <location>
        <position position="206"/>
    </location>
</feature>
<dbReference type="InterPro" id="IPR001732">
    <property type="entry name" value="UDP-Glc/GDP-Man_DH_N"/>
</dbReference>
<dbReference type="Proteomes" id="UP001611580">
    <property type="component" value="Unassembled WGS sequence"/>
</dbReference>
<dbReference type="PIRSF" id="PIRSF500136">
    <property type="entry name" value="UDP_ManNAc_DH"/>
    <property type="match status" value="1"/>
</dbReference>
<proteinExistence type="predicted"/>
<evidence type="ECO:0000313" key="3">
    <source>
        <dbReference type="Proteomes" id="UP001611580"/>
    </source>
</evidence>